<gene>
    <name evidence="1" type="ORF">BDM02DRAFT_3103701</name>
</gene>
<protein>
    <submittedName>
        <fullName evidence="1">Clavaminate synthase-like protein</fullName>
    </submittedName>
</protein>
<comment type="caution">
    <text evidence="1">The sequence shown here is derived from an EMBL/GenBank/DDBJ whole genome shotgun (WGS) entry which is preliminary data.</text>
</comment>
<keyword evidence="2" id="KW-1185">Reference proteome</keyword>
<dbReference type="EMBL" id="MU118175">
    <property type="protein sequence ID" value="KAF9643918.1"/>
    <property type="molecule type" value="Genomic_DNA"/>
</dbReference>
<name>A0ACB6Z2X8_THEGA</name>
<dbReference type="Proteomes" id="UP000886501">
    <property type="component" value="Unassembled WGS sequence"/>
</dbReference>
<evidence type="ECO:0000313" key="1">
    <source>
        <dbReference type="EMBL" id="KAF9643918.1"/>
    </source>
</evidence>
<proteinExistence type="predicted"/>
<reference evidence="1" key="2">
    <citation type="journal article" date="2020" name="Nat. Commun.">
        <title>Large-scale genome sequencing of mycorrhizal fungi provides insights into the early evolution of symbiotic traits.</title>
        <authorList>
            <person name="Miyauchi S."/>
            <person name="Kiss E."/>
            <person name="Kuo A."/>
            <person name="Drula E."/>
            <person name="Kohler A."/>
            <person name="Sanchez-Garcia M."/>
            <person name="Morin E."/>
            <person name="Andreopoulos B."/>
            <person name="Barry K.W."/>
            <person name="Bonito G."/>
            <person name="Buee M."/>
            <person name="Carver A."/>
            <person name="Chen C."/>
            <person name="Cichocki N."/>
            <person name="Clum A."/>
            <person name="Culley D."/>
            <person name="Crous P.W."/>
            <person name="Fauchery L."/>
            <person name="Girlanda M."/>
            <person name="Hayes R.D."/>
            <person name="Keri Z."/>
            <person name="LaButti K."/>
            <person name="Lipzen A."/>
            <person name="Lombard V."/>
            <person name="Magnuson J."/>
            <person name="Maillard F."/>
            <person name="Murat C."/>
            <person name="Nolan M."/>
            <person name="Ohm R.A."/>
            <person name="Pangilinan J."/>
            <person name="Pereira M.F."/>
            <person name="Perotto S."/>
            <person name="Peter M."/>
            <person name="Pfister S."/>
            <person name="Riley R."/>
            <person name="Sitrit Y."/>
            <person name="Stielow J.B."/>
            <person name="Szollosi G."/>
            <person name="Zifcakova L."/>
            <person name="Stursova M."/>
            <person name="Spatafora J.W."/>
            <person name="Tedersoo L."/>
            <person name="Vaario L.M."/>
            <person name="Yamada A."/>
            <person name="Yan M."/>
            <person name="Wang P."/>
            <person name="Xu J."/>
            <person name="Bruns T."/>
            <person name="Baldrian P."/>
            <person name="Vilgalys R."/>
            <person name="Dunand C."/>
            <person name="Henrissat B."/>
            <person name="Grigoriev I.V."/>
            <person name="Hibbett D."/>
            <person name="Nagy L.G."/>
            <person name="Martin F.M."/>
        </authorList>
    </citation>
    <scope>NUCLEOTIDE SEQUENCE</scope>
    <source>
        <strain evidence="1">P2</strain>
    </source>
</reference>
<sequence>MISNGLPPDPTLQLSSLPVIHIAPYLTDNDKHGRLSTSAALHAACREFGFFYLDLTGFATPEETEELARLAREFFALPSEEKNKVHLRLQDNARGYQRLKENVTNGKADNHEGIDFYKPVQNPDKTKPLWGENQWPSVPEFREKYEKWVEKMKELGLVVMEAMAVGLGMTPEEWEELKGNVDDSFWVLRVIGYPPLPNDYDGFSCGAHKDYGCLTFLWADDTKGALQVFLQQPGLIVKRPVSYGGVIDEAVEQGTWINADPIKGCVVCNIGEMWEIWSNGLYKSTLHRVVHRGINYRIPFFFEPNFEAVIKPLDAALRMQAEDADFLHHSEGNIVKPNYEPIRYGEFLKKKVGSNFEIGKGKYD</sequence>
<evidence type="ECO:0000313" key="2">
    <source>
        <dbReference type="Proteomes" id="UP000886501"/>
    </source>
</evidence>
<accession>A0ACB6Z2X8</accession>
<organism evidence="1 2">
    <name type="scientific">Thelephora ganbajun</name>
    <name type="common">Ganba fungus</name>
    <dbReference type="NCBI Taxonomy" id="370292"/>
    <lineage>
        <taxon>Eukaryota</taxon>
        <taxon>Fungi</taxon>
        <taxon>Dikarya</taxon>
        <taxon>Basidiomycota</taxon>
        <taxon>Agaricomycotina</taxon>
        <taxon>Agaricomycetes</taxon>
        <taxon>Thelephorales</taxon>
        <taxon>Thelephoraceae</taxon>
        <taxon>Thelephora</taxon>
    </lineage>
</organism>
<reference evidence="1" key="1">
    <citation type="submission" date="2019-10" db="EMBL/GenBank/DDBJ databases">
        <authorList>
            <consortium name="DOE Joint Genome Institute"/>
            <person name="Kuo A."/>
            <person name="Miyauchi S."/>
            <person name="Kiss E."/>
            <person name="Drula E."/>
            <person name="Kohler A."/>
            <person name="Sanchez-Garcia M."/>
            <person name="Andreopoulos B."/>
            <person name="Barry K.W."/>
            <person name="Bonito G."/>
            <person name="Buee M."/>
            <person name="Carver A."/>
            <person name="Chen C."/>
            <person name="Cichocki N."/>
            <person name="Clum A."/>
            <person name="Culley D."/>
            <person name="Crous P.W."/>
            <person name="Fauchery L."/>
            <person name="Girlanda M."/>
            <person name="Hayes R."/>
            <person name="Keri Z."/>
            <person name="Labutti K."/>
            <person name="Lipzen A."/>
            <person name="Lombard V."/>
            <person name="Magnuson J."/>
            <person name="Maillard F."/>
            <person name="Morin E."/>
            <person name="Murat C."/>
            <person name="Nolan M."/>
            <person name="Ohm R."/>
            <person name="Pangilinan J."/>
            <person name="Pereira M."/>
            <person name="Perotto S."/>
            <person name="Peter M."/>
            <person name="Riley R."/>
            <person name="Sitrit Y."/>
            <person name="Stielow B."/>
            <person name="Szollosi G."/>
            <person name="Zifcakova L."/>
            <person name="Stursova M."/>
            <person name="Spatafora J.W."/>
            <person name="Tedersoo L."/>
            <person name="Vaario L.-M."/>
            <person name="Yamada A."/>
            <person name="Yan M."/>
            <person name="Wang P."/>
            <person name="Xu J."/>
            <person name="Bruns T."/>
            <person name="Baldrian P."/>
            <person name="Vilgalys R."/>
            <person name="Henrissat B."/>
            <person name="Grigoriev I.V."/>
            <person name="Hibbett D."/>
            <person name="Nagy L.G."/>
            <person name="Martin F.M."/>
        </authorList>
    </citation>
    <scope>NUCLEOTIDE SEQUENCE</scope>
    <source>
        <strain evidence="1">P2</strain>
    </source>
</reference>